<name>A0A1C3P9J3_9ACTN</name>
<evidence type="ECO:0000313" key="3">
    <source>
        <dbReference type="Proteomes" id="UP000199013"/>
    </source>
</evidence>
<dbReference type="EMBL" id="FLUV01002087">
    <property type="protein sequence ID" value="SBW26514.1"/>
    <property type="molecule type" value="Genomic_DNA"/>
</dbReference>
<feature type="region of interest" description="Disordered" evidence="1">
    <location>
        <begin position="66"/>
        <end position="99"/>
    </location>
</feature>
<protein>
    <submittedName>
        <fullName evidence="2">Uncharacterized protein</fullName>
    </submittedName>
</protein>
<proteinExistence type="predicted"/>
<organism evidence="2 3">
    <name type="scientific">Candidatus Protofrankia californiensis</name>
    <dbReference type="NCBI Taxonomy" id="1839754"/>
    <lineage>
        <taxon>Bacteria</taxon>
        <taxon>Bacillati</taxon>
        <taxon>Actinomycetota</taxon>
        <taxon>Actinomycetes</taxon>
        <taxon>Frankiales</taxon>
        <taxon>Frankiaceae</taxon>
        <taxon>Protofrankia</taxon>
    </lineage>
</organism>
<dbReference type="AlphaFoldDB" id="A0A1C3P9J3"/>
<evidence type="ECO:0000256" key="1">
    <source>
        <dbReference type="SAM" id="MobiDB-lite"/>
    </source>
</evidence>
<keyword evidence="3" id="KW-1185">Reference proteome</keyword>
<dbReference type="Proteomes" id="UP000199013">
    <property type="component" value="Unassembled WGS sequence"/>
</dbReference>
<sequence length="99" mass="10353">MHFRPGFIVGFGLGYLLGARAGREHYDAIMRQVREVRERPEVQSAAGVVSAQAGSLLEKARRTFASVAGRGEPSSPTTGTFAGTVGAHSPNGSGAIRTP</sequence>
<gene>
    <name evidence="2" type="ORF">FDG2_4951</name>
</gene>
<accession>A0A1C3P9J3</accession>
<reference evidence="3" key="1">
    <citation type="submission" date="2016-02" db="EMBL/GenBank/DDBJ databases">
        <authorList>
            <person name="Wibberg D."/>
        </authorList>
    </citation>
    <scope>NUCLEOTIDE SEQUENCE [LARGE SCALE GENOMIC DNA]</scope>
</reference>
<evidence type="ECO:0000313" key="2">
    <source>
        <dbReference type="EMBL" id="SBW26514.1"/>
    </source>
</evidence>